<feature type="transmembrane region" description="Helical" evidence="8">
    <location>
        <begin position="175"/>
        <end position="192"/>
    </location>
</feature>
<keyword evidence="7 8" id="KW-0472">Membrane</keyword>
<dbReference type="Proteomes" id="UP001227095">
    <property type="component" value="Chromosome"/>
</dbReference>
<dbReference type="InterPro" id="IPR027417">
    <property type="entry name" value="P-loop_NTPase"/>
</dbReference>
<feature type="transmembrane region" description="Helical" evidence="8">
    <location>
        <begin position="198"/>
        <end position="215"/>
    </location>
</feature>
<evidence type="ECO:0000313" key="12">
    <source>
        <dbReference type="Proteomes" id="UP001227095"/>
    </source>
</evidence>
<keyword evidence="4" id="KW-0547">Nucleotide-binding</keyword>
<dbReference type="PROSITE" id="PS50929">
    <property type="entry name" value="ABC_TM1F"/>
    <property type="match status" value="1"/>
</dbReference>
<organism evidence="11 12">
    <name type="scientific">Neorhizobium petrolearium</name>
    <dbReference type="NCBI Taxonomy" id="515361"/>
    <lineage>
        <taxon>Bacteria</taxon>
        <taxon>Pseudomonadati</taxon>
        <taxon>Pseudomonadota</taxon>
        <taxon>Alphaproteobacteria</taxon>
        <taxon>Hyphomicrobiales</taxon>
        <taxon>Rhizobiaceae</taxon>
        <taxon>Rhizobium/Agrobacterium group</taxon>
        <taxon>Neorhizobium</taxon>
    </lineage>
</organism>
<proteinExistence type="inferred from homology"/>
<evidence type="ECO:0000256" key="5">
    <source>
        <dbReference type="ARBA" id="ARBA00022840"/>
    </source>
</evidence>
<dbReference type="GO" id="GO:0005524">
    <property type="term" value="F:ATP binding"/>
    <property type="evidence" value="ECO:0007669"/>
    <property type="project" value="UniProtKB-KW"/>
</dbReference>
<dbReference type="InterPro" id="IPR003439">
    <property type="entry name" value="ABC_transporter-like_ATP-bd"/>
</dbReference>
<dbReference type="InterPro" id="IPR017871">
    <property type="entry name" value="ABC_transporter-like_CS"/>
</dbReference>
<gene>
    <name evidence="11" type="ORF">QEO92_03850</name>
</gene>
<evidence type="ECO:0000256" key="8">
    <source>
        <dbReference type="SAM" id="Phobius"/>
    </source>
</evidence>
<feature type="transmembrane region" description="Helical" evidence="8">
    <location>
        <begin position="49"/>
        <end position="69"/>
    </location>
</feature>
<dbReference type="RefSeq" id="WP_227702225.1">
    <property type="nucleotide sequence ID" value="NZ_CP123000.1"/>
</dbReference>
<accession>A0ABY8M462</accession>
<evidence type="ECO:0000256" key="7">
    <source>
        <dbReference type="ARBA" id="ARBA00023136"/>
    </source>
</evidence>
<feature type="transmembrane region" description="Helical" evidence="8">
    <location>
        <begin position="89"/>
        <end position="114"/>
    </location>
</feature>
<dbReference type="EMBL" id="CP123000">
    <property type="protein sequence ID" value="WGI69233.1"/>
    <property type="molecule type" value="Genomic_DNA"/>
</dbReference>
<evidence type="ECO:0000256" key="6">
    <source>
        <dbReference type="ARBA" id="ARBA00022989"/>
    </source>
</evidence>
<keyword evidence="5 11" id="KW-0067">ATP-binding</keyword>
<dbReference type="Pfam" id="PF00005">
    <property type="entry name" value="ABC_tran"/>
    <property type="match status" value="1"/>
</dbReference>
<keyword evidence="12" id="KW-1185">Reference proteome</keyword>
<feature type="domain" description="ABC transporter" evidence="9">
    <location>
        <begin position="373"/>
        <end position="608"/>
    </location>
</feature>
<comment type="similarity">
    <text evidence="2">Belongs to the ABC transporter superfamily.</text>
</comment>
<keyword evidence="6 8" id="KW-1133">Transmembrane helix</keyword>
<dbReference type="PROSITE" id="PS00211">
    <property type="entry name" value="ABC_TRANSPORTER_1"/>
    <property type="match status" value="1"/>
</dbReference>
<dbReference type="Pfam" id="PF00664">
    <property type="entry name" value="ABC_membrane"/>
    <property type="match status" value="1"/>
</dbReference>
<dbReference type="InterPro" id="IPR011527">
    <property type="entry name" value="ABC1_TM_dom"/>
</dbReference>
<dbReference type="CDD" id="cd18549">
    <property type="entry name" value="ABC_6TM_YwjA_like"/>
    <property type="match status" value="1"/>
</dbReference>
<dbReference type="PANTHER" id="PTHR43394">
    <property type="entry name" value="ATP-DEPENDENT PERMEASE MDL1, MITOCHONDRIAL"/>
    <property type="match status" value="1"/>
</dbReference>
<dbReference type="SUPFAM" id="SSF52540">
    <property type="entry name" value="P-loop containing nucleoside triphosphate hydrolases"/>
    <property type="match status" value="1"/>
</dbReference>
<evidence type="ECO:0000313" key="11">
    <source>
        <dbReference type="EMBL" id="WGI69233.1"/>
    </source>
</evidence>
<dbReference type="InterPro" id="IPR003593">
    <property type="entry name" value="AAA+_ATPase"/>
</dbReference>
<evidence type="ECO:0000259" key="9">
    <source>
        <dbReference type="PROSITE" id="PS50893"/>
    </source>
</evidence>
<feature type="domain" description="ABC transmembrane type-1" evidence="10">
    <location>
        <begin position="56"/>
        <end position="339"/>
    </location>
</feature>
<protein>
    <submittedName>
        <fullName evidence="11">ABC transporter ATP-binding protein</fullName>
    </submittedName>
</protein>
<dbReference type="InterPro" id="IPR036640">
    <property type="entry name" value="ABC1_TM_sf"/>
</dbReference>
<dbReference type="PROSITE" id="PS50893">
    <property type="entry name" value="ABC_TRANSPORTER_2"/>
    <property type="match status" value="1"/>
</dbReference>
<dbReference type="CDD" id="cd03251">
    <property type="entry name" value="ABCC_MsbA"/>
    <property type="match status" value="1"/>
</dbReference>
<sequence length="612" mass="67710">MHTLFPRARKSSPRHKPFLQYFRDPSGAADRELRRSRLRKFLSYYRPHLPLLLADLFCAILVAGTAVALPLCANLVTSRLLALSEAPDAYGEVLAVGGVMLAILAIQTVAIFFVDYRGHMMGARIEADVRQELFDHCQKLSFSFYDRQRTGQLMSRITSDSLWLGELFHHGPEDLFIAVLKYGGAMLVLFFIDPPLAGLILLLTPVAVVYALYFNRRMNRALDASKRQIAAVNERVEDALAGIRVVQSFANEALERERFAEQNRRFLQSRADGYRSEAWFSAGTETFAQLVTIMVIVVGGLRILMSELTVADLLTFLLCVAVLVDPVKRLANFVRLWQEGYTGFVRSMEILDIAPDIAERPEARPMPEPRGEIRFSDVTFGYEADGPRVLNRLSLTIAPGEFVALVGPSGVGKSTLCALIPRFYDVEAGAILIDGTDIRDVTLASLRRHVGVVQQEVYLFAGTVAENLRYGRPGATDAEVEAAARAANAHDFIMALPDGYDTDIGQRGVKLSGGQRQRLTIARAFLKNPAILIFDEATSALDNESERAVQQALLTLAEGRTTLVIAHRLSTVRHADRILVLTGDGIVEEGSHDRLMARNGVYAGLHRVQASI</sequence>
<dbReference type="PANTHER" id="PTHR43394:SF1">
    <property type="entry name" value="ATP-BINDING CASSETTE SUB-FAMILY B MEMBER 10, MITOCHONDRIAL"/>
    <property type="match status" value="1"/>
</dbReference>
<dbReference type="InterPro" id="IPR039421">
    <property type="entry name" value="Type_1_exporter"/>
</dbReference>
<evidence type="ECO:0000259" key="10">
    <source>
        <dbReference type="PROSITE" id="PS50929"/>
    </source>
</evidence>
<evidence type="ECO:0000256" key="1">
    <source>
        <dbReference type="ARBA" id="ARBA00004651"/>
    </source>
</evidence>
<name>A0ABY8M462_9HYPH</name>
<evidence type="ECO:0000256" key="2">
    <source>
        <dbReference type="ARBA" id="ARBA00005417"/>
    </source>
</evidence>
<dbReference type="SUPFAM" id="SSF90123">
    <property type="entry name" value="ABC transporter transmembrane region"/>
    <property type="match status" value="1"/>
</dbReference>
<dbReference type="Gene3D" id="1.20.1560.10">
    <property type="entry name" value="ABC transporter type 1, transmembrane domain"/>
    <property type="match status" value="1"/>
</dbReference>
<dbReference type="SMART" id="SM00382">
    <property type="entry name" value="AAA"/>
    <property type="match status" value="1"/>
</dbReference>
<feature type="transmembrane region" description="Helical" evidence="8">
    <location>
        <begin position="278"/>
        <end position="304"/>
    </location>
</feature>
<dbReference type="Gene3D" id="3.40.50.300">
    <property type="entry name" value="P-loop containing nucleotide triphosphate hydrolases"/>
    <property type="match status" value="1"/>
</dbReference>
<reference evidence="11 12" key="1">
    <citation type="submission" date="2023-04" db="EMBL/GenBank/DDBJ databases">
        <title>Neorhizobium petrolearium OS53, complete genome.</title>
        <authorList>
            <person name="Yu T."/>
        </authorList>
    </citation>
    <scope>NUCLEOTIDE SEQUENCE [LARGE SCALE GENOMIC DNA]</scope>
    <source>
        <strain evidence="11 12">OS53</strain>
    </source>
</reference>
<keyword evidence="3 8" id="KW-0812">Transmembrane</keyword>
<evidence type="ECO:0000256" key="4">
    <source>
        <dbReference type="ARBA" id="ARBA00022741"/>
    </source>
</evidence>
<evidence type="ECO:0000256" key="3">
    <source>
        <dbReference type="ARBA" id="ARBA00022692"/>
    </source>
</evidence>
<comment type="subcellular location">
    <subcellularLocation>
        <location evidence="1">Cell membrane</location>
        <topology evidence="1">Multi-pass membrane protein</topology>
    </subcellularLocation>
</comment>